<gene>
    <name evidence="2" type="ORF">M9Y10_025745</name>
</gene>
<evidence type="ECO:0000313" key="3">
    <source>
        <dbReference type="Proteomes" id="UP001470230"/>
    </source>
</evidence>
<keyword evidence="1" id="KW-0812">Transmembrane</keyword>
<keyword evidence="3" id="KW-1185">Reference proteome</keyword>
<organism evidence="2 3">
    <name type="scientific">Tritrichomonas musculus</name>
    <dbReference type="NCBI Taxonomy" id="1915356"/>
    <lineage>
        <taxon>Eukaryota</taxon>
        <taxon>Metamonada</taxon>
        <taxon>Parabasalia</taxon>
        <taxon>Tritrichomonadida</taxon>
        <taxon>Tritrichomonadidae</taxon>
        <taxon>Tritrichomonas</taxon>
    </lineage>
</organism>
<feature type="transmembrane region" description="Helical" evidence="1">
    <location>
        <begin position="427"/>
        <end position="451"/>
    </location>
</feature>
<keyword evidence="1" id="KW-0472">Membrane</keyword>
<evidence type="ECO:0008006" key="4">
    <source>
        <dbReference type="Google" id="ProtNLM"/>
    </source>
</evidence>
<dbReference type="Proteomes" id="UP001470230">
    <property type="component" value="Unassembled WGS sequence"/>
</dbReference>
<proteinExistence type="predicted"/>
<protein>
    <recommendedName>
        <fullName evidence="4">DUF3447 domain-containing protein</fullName>
    </recommendedName>
</protein>
<dbReference type="EMBL" id="JAPFFF010000037">
    <property type="protein sequence ID" value="KAK8842879.1"/>
    <property type="molecule type" value="Genomic_DNA"/>
</dbReference>
<sequence>MINEFKAILSESVTFQKILLEYIDQKGEKENEEKYNNLIDFINKNEFRINKSKFMELLRILSQLAGYHFRGNDLLIKINKILQEIFKVFNSHIKDVSELFNIFKYNKTILLFLLQNIAQISIGPNCKELLLFHILNSEDKELIQFFYPEIRDLSNSAAEAEQTTETEESTTFDYSKFKDLFAQKVQEFKLEKFIAENDQNLDFFNERRNEGENEAKVAQLIRNDNLDEFIEYVNSNKIKLNSKIRSDSPFETNTYLFDREPILLEYSAFFGSLKIFNHLIQNIKKDEIKPKILSYSVHGCNYEIIHQLEELFGLSKDATKYLPNLKDCFLESIRCHHNEIASYIQSTYLKDVALKYIETSISACNFILIENAFNLESNRHLLEDKKEIQNLFNCFCANGYINFVELLLNQPDLIDINAKDSIRFKKFFFYFSNQIDGIFFIDINLILLFILP</sequence>
<evidence type="ECO:0000313" key="2">
    <source>
        <dbReference type="EMBL" id="KAK8842879.1"/>
    </source>
</evidence>
<dbReference type="PANTHER" id="PTHR24159:SF5">
    <property type="entry name" value="ANK_REP_REGION DOMAIN-CONTAINING PROTEIN"/>
    <property type="match status" value="1"/>
</dbReference>
<name>A0ABR2H9K1_9EUKA</name>
<dbReference type="InterPro" id="IPR036770">
    <property type="entry name" value="Ankyrin_rpt-contain_sf"/>
</dbReference>
<evidence type="ECO:0000256" key="1">
    <source>
        <dbReference type="SAM" id="Phobius"/>
    </source>
</evidence>
<reference evidence="2 3" key="1">
    <citation type="submission" date="2024-04" db="EMBL/GenBank/DDBJ databases">
        <title>Tritrichomonas musculus Genome.</title>
        <authorList>
            <person name="Alves-Ferreira E."/>
            <person name="Grigg M."/>
            <person name="Lorenzi H."/>
            <person name="Galac M."/>
        </authorList>
    </citation>
    <scope>NUCLEOTIDE SEQUENCE [LARGE SCALE GENOMIC DNA]</scope>
    <source>
        <strain evidence="2 3">EAF2021</strain>
    </source>
</reference>
<keyword evidence="1" id="KW-1133">Transmembrane helix</keyword>
<dbReference type="PANTHER" id="PTHR24159">
    <property type="match status" value="1"/>
</dbReference>
<accession>A0ABR2H9K1</accession>
<dbReference type="SUPFAM" id="SSF48403">
    <property type="entry name" value="Ankyrin repeat"/>
    <property type="match status" value="1"/>
</dbReference>
<comment type="caution">
    <text evidence="2">The sequence shown here is derived from an EMBL/GenBank/DDBJ whole genome shotgun (WGS) entry which is preliminary data.</text>
</comment>